<reference evidence="1" key="1">
    <citation type="submission" date="2014-09" db="EMBL/GenBank/DDBJ databases">
        <authorList>
            <person name="Magalhaes I.L.F."/>
            <person name="Oliveira U."/>
            <person name="Santos F.R."/>
            <person name="Vidigal T.H.D.A."/>
            <person name="Brescovit A.D."/>
            <person name="Santos A.J."/>
        </authorList>
    </citation>
    <scope>NUCLEOTIDE SEQUENCE</scope>
    <source>
        <tissue evidence="1">Shoot tissue taken approximately 20 cm above the soil surface</tissue>
    </source>
</reference>
<organism evidence="1">
    <name type="scientific">Arundo donax</name>
    <name type="common">Giant reed</name>
    <name type="synonym">Donax arundinaceus</name>
    <dbReference type="NCBI Taxonomy" id="35708"/>
    <lineage>
        <taxon>Eukaryota</taxon>
        <taxon>Viridiplantae</taxon>
        <taxon>Streptophyta</taxon>
        <taxon>Embryophyta</taxon>
        <taxon>Tracheophyta</taxon>
        <taxon>Spermatophyta</taxon>
        <taxon>Magnoliopsida</taxon>
        <taxon>Liliopsida</taxon>
        <taxon>Poales</taxon>
        <taxon>Poaceae</taxon>
        <taxon>PACMAD clade</taxon>
        <taxon>Arundinoideae</taxon>
        <taxon>Arundineae</taxon>
        <taxon>Arundo</taxon>
    </lineage>
</organism>
<dbReference type="AlphaFoldDB" id="A0A0A8XUC8"/>
<dbReference type="EMBL" id="GBRH01280326">
    <property type="protein sequence ID" value="JAD17569.1"/>
    <property type="molecule type" value="Transcribed_RNA"/>
</dbReference>
<protein>
    <submittedName>
        <fullName evidence="1">Uncharacterized protein</fullName>
    </submittedName>
</protein>
<accession>A0A0A8XUC8</accession>
<sequence>MPNFSYGRVRCPTKQSLNVACVLVNGRKWIAYKCIIRLLCLYSRVLKSVVRCNFI</sequence>
<proteinExistence type="predicted"/>
<reference evidence="1" key="2">
    <citation type="journal article" date="2015" name="Data Brief">
        <title>Shoot transcriptome of the giant reed, Arundo donax.</title>
        <authorList>
            <person name="Barrero R.A."/>
            <person name="Guerrero F.D."/>
            <person name="Moolhuijzen P."/>
            <person name="Goolsby J.A."/>
            <person name="Tidwell J."/>
            <person name="Bellgard S.E."/>
            <person name="Bellgard M.I."/>
        </authorList>
    </citation>
    <scope>NUCLEOTIDE SEQUENCE</scope>
    <source>
        <tissue evidence="1">Shoot tissue taken approximately 20 cm above the soil surface</tissue>
    </source>
</reference>
<evidence type="ECO:0000313" key="1">
    <source>
        <dbReference type="EMBL" id="JAD17569.1"/>
    </source>
</evidence>
<name>A0A0A8XUC8_ARUDO</name>